<feature type="compositionally biased region" description="Pro residues" evidence="1">
    <location>
        <begin position="51"/>
        <end position="98"/>
    </location>
</feature>
<dbReference type="PRINTS" id="PR01217">
    <property type="entry name" value="PRICHEXTENSN"/>
</dbReference>
<sequence>MRTRLRLGPALALATITLATRANAQQPGSAPPPPPPPPAATNAAPPLSNALPPPSPSTPAPPPPAAPTPPLQANPFPAPPAGPLTPPPGVPAPPPPPGSAANGASLPPPPAPPPGAGPYTPYPPGPYAPYPPGPYPQPPPNGAWGRGYAMPLPGWSTEVPTQKVKRWYGWQTLIGVVAGDLVSVVGMGTPITYVGIAGHVLTGPIVHWAHGHLGKGFASLGLNVGLPLGGGLIGLMAGAGSGYEALGYTAIGAVVGYVVAPALDMAVFSTETVEVPVEPAKGARALLPSSVTVVPMMGQDRMGLSVMGLF</sequence>
<comment type="caution">
    <text evidence="3">The sequence shown here is derived from an EMBL/GenBank/DDBJ whole genome shotgun (WGS) entry which is preliminary data.</text>
</comment>
<dbReference type="Proteomes" id="UP001221411">
    <property type="component" value="Unassembled WGS sequence"/>
</dbReference>
<feature type="chain" id="PRO_5045132480" evidence="2">
    <location>
        <begin position="25"/>
        <end position="310"/>
    </location>
</feature>
<organism evidence="3 4">
    <name type="scientific">Polyangium mundeleinium</name>
    <dbReference type="NCBI Taxonomy" id="2995306"/>
    <lineage>
        <taxon>Bacteria</taxon>
        <taxon>Pseudomonadati</taxon>
        <taxon>Myxococcota</taxon>
        <taxon>Polyangia</taxon>
        <taxon>Polyangiales</taxon>
        <taxon>Polyangiaceae</taxon>
        <taxon>Polyangium</taxon>
    </lineage>
</organism>
<evidence type="ECO:0000256" key="1">
    <source>
        <dbReference type="SAM" id="MobiDB-lite"/>
    </source>
</evidence>
<gene>
    <name evidence="3" type="ORF">POL67_01600</name>
</gene>
<evidence type="ECO:0000313" key="4">
    <source>
        <dbReference type="Proteomes" id="UP001221411"/>
    </source>
</evidence>
<reference evidence="3 4" key="1">
    <citation type="submission" date="2022-11" db="EMBL/GenBank/DDBJ databases">
        <title>Minimal conservation of predation-associated metabolite biosynthetic gene clusters underscores biosynthetic potential of Myxococcota including descriptions for ten novel species: Archangium lansinium sp. nov., Myxococcus landrumus sp. nov., Nannocystis bai.</title>
        <authorList>
            <person name="Ahearne A."/>
            <person name="Stevens C."/>
            <person name="Dowd S."/>
        </authorList>
    </citation>
    <scope>NUCLEOTIDE SEQUENCE [LARGE SCALE GENOMIC DNA]</scope>
    <source>
        <strain evidence="3 4">RJM3</strain>
    </source>
</reference>
<accession>A0ABT5EEW5</accession>
<feature type="signal peptide" evidence="2">
    <location>
        <begin position="1"/>
        <end position="24"/>
    </location>
</feature>
<proteinExistence type="predicted"/>
<evidence type="ECO:0000256" key="2">
    <source>
        <dbReference type="SAM" id="SignalP"/>
    </source>
</evidence>
<dbReference type="EMBL" id="JAQNDO010000001">
    <property type="protein sequence ID" value="MDC0740019.1"/>
    <property type="molecule type" value="Genomic_DNA"/>
</dbReference>
<feature type="compositionally biased region" description="Pro residues" evidence="1">
    <location>
        <begin position="106"/>
        <end position="118"/>
    </location>
</feature>
<name>A0ABT5EEW5_9BACT</name>
<protein>
    <submittedName>
        <fullName evidence="3">Uncharacterized protein</fullName>
    </submittedName>
</protein>
<feature type="compositionally biased region" description="Low complexity" evidence="1">
    <location>
        <begin position="18"/>
        <end position="28"/>
    </location>
</feature>
<dbReference type="RefSeq" id="WP_271914838.1">
    <property type="nucleotide sequence ID" value="NZ_JAQNDO010000001.1"/>
</dbReference>
<feature type="compositionally biased region" description="Low complexity" evidence="1">
    <location>
        <begin position="40"/>
        <end position="50"/>
    </location>
</feature>
<feature type="region of interest" description="Disordered" evidence="1">
    <location>
        <begin position="18"/>
        <end position="118"/>
    </location>
</feature>
<keyword evidence="4" id="KW-1185">Reference proteome</keyword>
<evidence type="ECO:0000313" key="3">
    <source>
        <dbReference type="EMBL" id="MDC0740019.1"/>
    </source>
</evidence>
<keyword evidence="2" id="KW-0732">Signal</keyword>
<feature type="compositionally biased region" description="Pro residues" evidence="1">
    <location>
        <begin position="29"/>
        <end position="39"/>
    </location>
</feature>